<evidence type="ECO:0000256" key="1">
    <source>
        <dbReference type="SAM" id="Phobius"/>
    </source>
</evidence>
<reference evidence="2 3" key="1">
    <citation type="submission" date="2019-07" db="EMBL/GenBank/DDBJ databases">
        <title>WGS assembly of Gossypium mustelinum.</title>
        <authorList>
            <person name="Chen Z.J."/>
            <person name="Sreedasyam A."/>
            <person name="Ando A."/>
            <person name="Song Q."/>
            <person name="De L."/>
            <person name="Hulse-Kemp A."/>
            <person name="Ding M."/>
            <person name="Ye W."/>
            <person name="Kirkbride R."/>
            <person name="Jenkins J."/>
            <person name="Plott C."/>
            <person name="Lovell J."/>
            <person name="Lin Y.-M."/>
            <person name="Vaughn R."/>
            <person name="Liu B."/>
            <person name="Li W."/>
            <person name="Simpson S."/>
            <person name="Scheffler B."/>
            <person name="Saski C."/>
            <person name="Grover C."/>
            <person name="Hu G."/>
            <person name="Conover J."/>
            <person name="Carlson J."/>
            <person name="Shu S."/>
            <person name="Boston L."/>
            <person name="Williams M."/>
            <person name="Peterson D."/>
            <person name="Mcgee K."/>
            <person name="Jones D."/>
            <person name="Wendel J."/>
            <person name="Stelly D."/>
            <person name="Grimwood J."/>
            <person name="Schmutz J."/>
        </authorList>
    </citation>
    <scope>NUCLEOTIDE SEQUENCE [LARGE SCALE GENOMIC DNA]</scope>
    <source>
        <strain evidence="2">1408120.09</strain>
    </source>
</reference>
<dbReference type="AlphaFoldDB" id="A0A5D2XK78"/>
<name>A0A5D2XK78_GOSMU</name>
<accession>A0A5D2XK78</accession>
<protein>
    <submittedName>
        <fullName evidence="2">Uncharacterized protein</fullName>
    </submittedName>
</protein>
<feature type="transmembrane region" description="Helical" evidence="1">
    <location>
        <begin position="34"/>
        <end position="53"/>
    </location>
</feature>
<keyword evidence="1" id="KW-0472">Membrane</keyword>
<evidence type="ECO:0000313" key="3">
    <source>
        <dbReference type="Proteomes" id="UP000323597"/>
    </source>
</evidence>
<dbReference type="EMBL" id="CM017645">
    <property type="protein sequence ID" value="TYJ14385.1"/>
    <property type="molecule type" value="Genomic_DNA"/>
</dbReference>
<gene>
    <name evidence="2" type="ORF">E1A91_A10G114700v1</name>
</gene>
<keyword evidence="1" id="KW-0812">Transmembrane</keyword>
<organism evidence="2 3">
    <name type="scientific">Gossypium mustelinum</name>
    <name type="common">Cotton</name>
    <name type="synonym">Gossypium caicoense</name>
    <dbReference type="NCBI Taxonomy" id="34275"/>
    <lineage>
        <taxon>Eukaryota</taxon>
        <taxon>Viridiplantae</taxon>
        <taxon>Streptophyta</taxon>
        <taxon>Embryophyta</taxon>
        <taxon>Tracheophyta</taxon>
        <taxon>Spermatophyta</taxon>
        <taxon>Magnoliopsida</taxon>
        <taxon>eudicotyledons</taxon>
        <taxon>Gunneridae</taxon>
        <taxon>Pentapetalae</taxon>
        <taxon>rosids</taxon>
        <taxon>malvids</taxon>
        <taxon>Malvales</taxon>
        <taxon>Malvaceae</taxon>
        <taxon>Malvoideae</taxon>
        <taxon>Gossypium</taxon>
    </lineage>
</organism>
<proteinExistence type="predicted"/>
<keyword evidence="3" id="KW-1185">Reference proteome</keyword>
<keyword evidence="1" id="KW-1133">Transmembrane helix</keyword>
<evidence type="ECO:0000313" key="2">
    <source>
        <dbReference type="EMBL" id="TYJ14385.1"/>
    </source>
</evidence>
<feature type="non-terminal residue" evidence="2">
    <location>
        <position position="79"/>
    </location>
</feature>
<sequence length="79" mass="8999">MKMQGHFVQQNPLKLALKFTKITLISTIQHQKSVALAGTLLFLFPNFLCSCLFSQTPKRTLPSFLVDFDPSILEFKIQV</sequence>
<dbReference type="Proteomes" id="UP000323597">
    <property type="component" value="Chromosome A10"/>
</dbReference>